<name>A0ABU6TNF0_9FABA</name>
<dbReference type="Proteomes" id="UP001341840">
    <property type="component" value="Unassembled WGS sequence"/>
</dbReference>
<keyword evidence="2" id="KW-1185">Reference proteome</keyword>
<gene>
    <name evidence="1" type="ORF">PIB30_062189</name>
</gene>
<accession>A0ABU6TNF0</accession>
<evidence type="ECO:0000313" key="2">
    <source>
        <dbReference type="Proteomes" id="UP001341840"/>
    </source>
</evidence>
<proteinExistence type="predicted"/>
<comment type="caution">
    <text evidence="1">The sequence shown here is derived from an EMBL/GenBank/DDBJ whole genome shotgun (WGS) entry which is preliminary data.</text>
</comment>
<reference evidence="1 2" key="1">
    <citation type="journal article" date="2023" name="Plants (Basel)">
        <title>Bridging the Gap: Combining Genomics and Transcriptomics Approaches to Understand Stylosanthes scabra, an Orphan Legume from the Brazilian Caatinga.</title>
        <authorList>
            <person name="Ferreira-Neto J.R.C."/>
            <person name="da Silva M.D."/>
            <person name="Binneck E."/>
            <person name="de Melo N.F."/>
            <person name="da Silva R.H."/>
            <person name="de Melo A.L.T.M."/>
            <person name="Pandolfi V."/>
            <person name="Bustamante F.O."/>
            <person name="Brasileiro-Vidal A.C."/>
            <person name="Benko-Iseppon A.M."/>
        </authorList>
    </citation>
    <scope>NUCLEOTIDE SEQUENCE [LARGE SCALE GENOMIC DNA]</scope>
    <source>
        <tissue evidence="1">Leaves</tissue>
    </source>
</reference>
<dbReference type="EMBL" id="JASCZI010091195">
    <property type="protein sequence ID" value="MED6149413.1"/>
    <property type="molecule type" value="Genomic_DNA"/>
</dbReference>
<protein>
    <submittedName>
        <fullName evidence="1">Uncharacterized protein</fullName>
    </submittedName>
</protein>
<organism evidence="1 2">
    <name type="scientific">Stylosanthes scabra</name>
    <dbReference type="NCBI Taxonomy" id="79078"/>
    <lineage>
        <taxon>Eukaryota</taxon>
        <taxon>Viridiplantae</taxon>
        <taxon>Streptophyta</taxon>
        <taxon>Embryophyta</taxon>
        <taxon>Tracheophyta</taxon>
        <taxon>Spermatophyta</taxon>
        <taxon>Magnoliopsida</taxon>
        <taxon>eudicotyledons</taxon>
        <taxon>Gunneridae</taxon>
        <taxon>Pentapetalae</taxon>
        <taxon>rosids</taxon>
        <taxon>fabids</taxon>
        <taxon>Fabales</taxon>
        <taxon>Fabaceae</taxon>
        <taxon>Papilionoideae</taxon>
        <taxon>50 kb inversion clade</taxon>
        <taxon>dalbergioids sensu lato</taxon>
        <taxon>Dalbergieae</taxon>
        <taxon>Pterocarpus clade</taxon>
        <taxon>Stylosanthes</taxon>
    </lineage>
</organism>
<evidence type="ECO:0000313" key="1">
    <source>
        <dbReference type="EMBL" id="MED6149413.1"/>
    </source>
</evidence>
<sequence>MEKNFKVFIVGRIDSGAPRIDSYPSRDEISLPGLQGIDSQPSEIDSGPEYFKNCGRHHRSDVYVSRSDSGSMRANVPAYDNSGLSGAVHDRGVWTNVPVYGRYIRNKKETPNYIYEKERT</sequence>